<evidence type="ECO:0000256" key="11">
    <source>
        <dbReference type="ARBA" id="ARBA00023268"/>
    </source>
</evidence>
<dbReference type="Pfam" id="PF00383">
    <property type="entry name" value="dCMP_cyt_deam_1"/>
    <property type="match status" value="1"/>
</dbReference>
<dbReference type="PIRSF" id="PIRSF006769">
    <property type="entry name" value="RibD"/>
    <property type="match status" value="1"/>
</dbReference>
<dbReference type="Proteomes" id="UP000288953">
    <property type="component" value="Chromosome"/>
</dbReference>
<comment type="catalytic activity">
    <reaction evidence="12">
        <text>2,5-diamino-6-hydroxy-4-(5-phosphoribosylamino)-pyrimidine + H2O + H(+) = 5-amino-6-(5-phospho-D-ribosylamino)uracil + NH4(+)</text>
        <dbReference type="Rhea" id="RHEA:21868"/>
        <dbReference type="ChEBI" id="CHEBI:15377"/>
        <dbReference type="ChEBI" id="CHEBI:15378"/>
        <dbReference type="ChEBI" id="CHEBI:28938"/>
        <dbReference type="ChEBI" id="CHEBI:58453"/>
        <dbReference type="ChEBI" id="CHEBI:58614"/>
        <dbReference type="EC" id="3.5.4.26"/>
    </reaction>
</comment>
<evidence type="ECO:0000256" key="5">
    <source>
        <dbReference type="ARBA" id="ARBA00007417"/>
    </source>
</evidence>
<keyword evidence="10 12" id="KW-0560">Oxidoreductase</keyword>
<dbReference type="EMBL" id="CP026512">
    <property type="protein sequence ID" value="QAX81666.1"/>
    <property type="molecule type" value="Genomic_DNA"/>
</dbReference>
<keyword evidence="15" id="KW-1185">Reference proteome</keyword>
<dbReference type="PROSITE" id="PS51747">
    <property type="entry name" value="CYT_DCMP_DEAMINASES_2"/>
    <property type="match status" value="1"/>
</dbReference>
<comment type="function">
    <text evidence="1 12">Converts 2,5-diamino-6-(ribosylamino)-4(3h)-pyrimidinone 5'-phosphate into 5-amino-6-(ribosylamino)-2,4(1h,3h)-pyrimidinedione 5'-phosphate.</text>
</comment>
<dbReference type="NCBIfam" id="TIGR00227">
    <property type="entry name" value="ribD_Cterm"/>
    <property type="match status" value="1"/>
</dbReference>
<keyword evidence="7 12" id="KW-0479">Metal-binding</keyword>
<dbReference type="EC" id="1.1.1.193" evidence="12"/>
<dbReference type="InterPro" id="IPR016192">
    <property type="entry name" value="APOBEC/CMP_deaminase_Zn-bd"/>
</dbReference>
<dbReference type="EC" id="3.5.4.26" evidence="12"/>
<keyword evidence="9 12" id="KW-0521">NADP</keyword>
<dbReference type="InterPro" id="IPR002734">
    <property type="entry name" value="RibDG_C"/>
</dbReference>
<dbReference type="InterPro" id="IPR016193">
    <property type="entry name" value="Cytidine_deaminase-like"/>
</dbReference>
<dbReference type="CDD" id="cd01284">
    <property type="entry name" value="Riboflavin_deaminase-reductase"/>
    <property type="match status" value="1"/>
</dbReference>
<dbReference type="Pfam" id="PF01872">
    <property type="entry name" value="RibD_C"/>
    <property type="match status" value="1"/>
</dbReference>
<dbReference type="Gene3D" id="3.40.430.10">
    <property type="entry name" value="Dihydrofolate Reductase, subunit A"/>
    <property type="match status" value="1"/>
</dbReference>
<dbReference type="RefSeq" id="WP_129210814.1">
    <property type="nucleotide sequence ID" value="NZ_CP026512.1"/>
</dbReference>
<comment type="cofactor">
    <cofactor evidence="12">
        <name>Zn(2+)</name>
        <dbReference type="ChEBI" id="CHEBI:29105"/>
    </cofactor>
    <text evidence="12">Binds 1 zinc ion.</text>
</comment>
<dbReference type="SUPFAM" id="SSF53597">
    <property type="entry name" value="Dihydrofolate reductase-like"/>
    <property type="match status" value="1"/>
</dbReference>
<dbReference type="InterPro" id="IPR011549">
    <property type="entry name" value="RibD_C"/>
</dbReference>
<dbReference type="InterPro" id="IPR004794">
    <property type="entry name" value="Eubact_RibD"/>
</dbReference>
<evidence type="ECO:0000256" key="9">
    <source>
        <dbReference type="ARBA" id="ARBA00022857"/>
    </source>
</evidence>
<evidence type="ECO:0000259" key="13">
    <source>
        <dbReference type="PROSITE" id="PS51747"/>
    </source>
</evidence>
<name>A0ABX5R8N5_9PSED</name>
<protein>
    <recommendedName>
        <fullName evidence="12">Riboflavin biosynthesis protein RibD</fullName>
    </recommendedName>
    <domain>
        <recommendedName>
            <fullName evidence="12">Diaminohydroxyphosphoribosylaminopyrimidine deaminase</fullName>
            <shortName evidence="12">DRAP deaminase</shortName>
            <ecNumber evidence="12">3.5.4.26</ecNumber>
        </recommendedName>
        <alternativeName>
            <fullName evidence="12">Riboflavin-specific deaminase</fullName>
        </alternativeName>
    </domain>
    <domain>
        <recommendedName>
            <fullName evidence="12">5-amino-6-(5-phosphoribosylamino)uracil reductase</fullName>
            <ecNumber evidence="12">1.1.1.193</ecNumber>
        </recommendedName>
        <alternativeName>
            <fullName evidence="12">HTP reductase</fullName>
        </alternativeName>
    </domain>
</protein>
<evidence type="ECO:0000256" key="12">
    <source>
        <dbReference type="PIRNR" id="PIRNR006769"/>
    </source>
</evidence>
<keyword evidence="11" id="KW-0511">Multifunctional enzyme</keyword>
<dbReference type="Gene3D" id="3.40.140.10">
    <property type="entry name" value="Cytidine Deaminase, domain 2"/>
    <property type="match status" value="1"/>
</dbReference>
<dbReference type="PANTHER" id="PTHR38011:SF7">
    <property type="entry name" value="2,5-DIAMINO-6-RIBOSYLAMINO-4(3H)-PYRIMIDINONE 5'-PHOSPHATE REDUCTASE"/>
    <property type="match status" value="1"/>
</dbReference>
<comment type="similarity">
    <text evidence="5 12">In the C-terminal section; belongs to the HTP reductase family.</text>
</comment>
<dbReference type="InterPro" id="IPR024072">
    <property type="entry name" value="DHFR-like_dom_sf"/>
</dbReference>
<organism evidence="14 15">
    <name type="scientific">Candidatus Pseudomonas adelgestsugas</name>
    <dbReference type="NCBI Taxonomy" id="1302376"/>
    <lineage>
        <taxon>Bacteria</taxon>
        <taxon>Pseudomonadati</taxon>
        <taxon>Pseudomonadota</taxon>
        <taxon>Gammaproteobacteria</taxon>
        <taxon>Pseudomonadales</taxon>
        <taxon>Pseudomonadaceae</taxon>
        <taxon>Pseudomonas</taxon>
    </lineage>
</organism>
<evidence type="ECO:0000256" key="7">
    <source>
        <dbReference type="ARBA" id="ARBA00022723"/>
    </source>
</evidence>
<dbReference type="NCBIfam" id="TIGR00326">
    <property type="entry name" value="eubact_ribD"/>
    <property type="match status" value="1"/>
</dbReference>
<dbReference type="SUPFAM" id="SSF53927">
    <property type="entry name" value="Cytidine deaminase-like"/>
    <property type="match status" value="1"/>
</dbReference>
<evidence type="ECO:0000256" key="3">
    <source>
        <dbReference type="ARBA" id="ARBA00004910"/>
    </source>
</evidence>
<comment type="catalytic activity">
    <reaction evidence="12">
        <text>5-amino-6-(5-phospho-D-ribitylamino)uracil + NADP(+) = 5-amino-6-(5-phospho-D-ribosylamino)uracil + NADPH + H(+)</text>
        <dbReference type="Rhea" id="RHEA:17845"/>
        <dbReference type="ChEBI" id="CHEBI:15378"/>
        <dbReference type="ChEBI" id="CHEBI:57783"/>
        <dbReference type="ChEBI" id="CHEBI:58349"/>
        <dbReference type="ChEBI" id="CHEBI:58421"/>
        <dbReference type="ChEBI" id="CHEBI:58453"/>
        <dbReference type="EC" id="1.1.1.193"/>
    </reaction>
</comment>
<keyword evidence="8 12" id="KW-0862">Zinc</keyword>
<proteinExistence type="inferred from homology"/>
<evidence type="ECO:0000313" key="14">
    <source>
        <dbReference type="EMBL" id="QAX81666.1"/>
    </source>
</evidence>
<feature type="domain" description="CMP/dCMP-type deaminase" evidence="13">
    <location>
        <begin position="10"/>
        <end position="132"/>
    </location>
</feature>
<comment type="pathway">
    <text evidence="3 12">Cofactor biosynthesis; riboflavin biosynthesis; 5-amino-6-(D-ribitylamino)uracil from GTP: step 3/4.</text>
</comment>
<sequence length="379" mass="40829">MNLPTTEQSVIDSHYMARALELARKGLYTTHPNPRVGCIIVHDGHIIGEGWHERTGEPHAEMHALRTTGDKACGSTVYVTLEPCSYHGHTPPCVHALVTAGVARVVAGTLDPNPKVAGRGLQRLAKAGIDIHSGVLEKEARALNPGFFKRMKYGLPFVRVKLAMSLDGRTAMANGKSQWITGPATRSAVQRLRAEASVVLTGADTVLVDGARLVVCATELGLDEATTALAMSRLPIRVLIDGRLRVPLNAPFFKAGPALVVTCVPSENQFLRGDHEYLVVPCLNGYVDLHSALVALAARDVNEVLVEAGASLAGAFAQQDLVDEYVIFIAGKFLGSTARPLLDWPLEKLADAPRLKITRVRAIGDDWRITAMPVRIVSI</sequence>
<dbReference type="PROSITE" id="PS00903">
    <property type="entry name" value="CYT_DCMP_DEAMINASES_1"/>
    <property type="match status" value="1"/>
</dbReference>
<reference evidence="14 15" key="1">
    <citation type="journal article" date="2018" name="Genome Biol. Evol.">
        <title>Partnering With a Pest: Genomes of Hemlock Woolly Adelgid Symbionts Reveal Atypical Nutritional Provisioning Patterns in Dual-Obligate Bacteria.</title>
        <authorList>
            <person name="Weglarz K.M."/>
            <person name="Havill N.P."/>
            <person name="Burke G.R."/>
            <person name="von Dohlen C.D."/>
        </authorList>
    </citation>
    <scope>NUCLEOTIDE SEQUENCE [LARGE SCALE GENOMIC DNA]</scope>
    <source>
        <strain evidence="14 15">HWA_ENA</strain>
    </source>
</reference>
<accession>A0ABX5R8N5</accession>
<evidence type="ECO:0000313" key="15">
    <source>
        <dbReference type="Proteomes" id="UP000288953"/>
    </source>
</evidence>
<evidence type="ECO:0000256" key="10">
    <source>
        <dbReference type="ARBA" id="ARBA00023002"/>
    </source>
</evidence>
<dbReference type="InterPro" id="IPR050765">
    <property type="entry name" value="Riboflavin_Biosynth_HTPR"/>
</dbReference>
<evidence type="ECO:0000256" key="8">
    <source>
        <dbReference type="ARBA" id="ARBA00022833"/>
    </source>
</evidence>
<evidence type="ECO:0000256" key="1">
    <source>
        <dbReference type="ARBA" id="ARBA00002151"/>
    </source>
</evidence>
<comment type="similarity">
    <text evidence="4 12">In the N-terminal section; belongs to the cytidine and deoxycytidylate deaminase family.</text>
</comment>
<keyword evidence="12" id="KW-0378">Hydrolase</keyword>
<dbReference type="PANTHER" id="PTHR38011">
    <property type="entry name" value="DIHYDROFOLATE REDUCTASE FAMILY PROTEIN (AFU_ORTHOLOGUE AFUA_8G06820)"/>
    <property type="match status" value="1"/>
</dbReference>
<evidence type="ECO:0000256" key="2">
    <source>
        <dbReference type="ARBA" id="ARBA00004882"/>
    </source>
</evidence>
<gene>
    <name evidence="14" type="primary">ribD</name>
    <name evidence="14" type="ORF">C3B55_00311</name>
</gene>
<dbReference type="InterPro" id="IPR002125">
    <property type="entry name" value="CMP_dCMP_dom"/>
</dbReference>
<evidence type="ECO:0000256" key="6">
    <source>
        <dbReference type="ARBA" id="ARBA00022619"/>
    </source>
</evidence>
<evidence type="ECO:0000256" key="4">
    <source>
        <dbReference type="ARBA" id="ARBA00005259"/>
    </source>
</evidence>
<keyword evidence="6 12" id="KW-0686">Riboflavin biosynthesis</keyword>
<comment type="pathway">
    <text evidence="2 12">Cofactor biosynthesis; riboflavin biosynthesis; 5-amino-6-(D-ribitylamino)uracil from GTP: step 2/4.</text>
</comment>